<dbReference type="Proteomes" id="UP000007091">
    <property type="component" value="Chromosome"/>
</dbReference>
<gene>
    <name evidence="1" type="ordered locus">HPB8_721</name>
</gene>
<evidence type="ECO:0000313" key="2">
    <source>
        <dbReference type="Proteomes" id="UP000007091"/>
    </source>
</evidence>
<proteinExistence type="predicted"/>
<dbReference type="HOGENOM" id="CLU_2422906_0_0_7"/>
<accession>D7FDM1</accession>
<dbReference type="EMBL" id="FN598874">
    <property type="protein sequence ID" value="CBI66278.1"/>
    <property type="molecule type" value="Genomic_DNA"/>
</dbReference>
<dbReference type="AlphaFoldDB" id="D7FDM1"/>
<reference evidence="1 2" key="1">
    <citation type="journal article" date="2010" name="BMC Genomics">
        <title>Sequencing, annotation, and comparative genome analysis of the gerbil-adapted Helicobacter pylori strain B8.</title>
        <authorList>
            <person name="Farnbacher M."/>
            <person name="Jahns T."/>
            <person name="Willrodt D."/>
            <person name="Daniel R."/>
            <person name="Haas R."/>
            <person name="Goesmann A."/>
            <person name="Kurtz S."/>
            <person name="Rieder G."/>
        </authorList>
    </citation>
    <scope>NUCLEOTIDE SEQUENCE [LARGE SCALE GENOMIC DNA]</scope>
    <source>
        <strain evidence="1 2">B8</strain>
    </source>
</reference>
<organism evidence="1 2">
    <name type="scientific">Helicobacter pylori (strain B8)</name>
    <dbReference type="NCBI Taxonomy" id="693745"/>
    <lineage>
        <taxon>Bacteria</taxon>
        <taxon>Pseudomonadati</taxon>
        <taxon>Campylobacterota</taxon>
        <taxon>Epsilonproteobacteria</taxon>
        <taxon>Campylobacterales</taxon>
        <taxon>Helicobacteraceae</taxon>
        <taxon>Helicobacter</taxon>
    </lineage>
</organism>
<evidence type="ECO:0000313" key="1">
    <source>
        <dbReference type="EMBL" id="CBI66278.1"/>
    </source>
</evidence>
<name>D7FDM1_HELP3</name>
<protein>
    <submittedName>
        <fullName evidence="1">Uncharacterized protein</fullName>
    </submittedName>
</protein>
<sequence>MHEAFEFSYIFNGIFTHQKLVCSLFCQPSLLVDCCMHQVKIHQVILTAPMLRENGANWKNSYAICSYKEGKKPIPKNKKTEYLNKKNQNIF</sequence>
<dbReference type="KEGG" id="hpl:HPB8_721"/>